<keyword evidence="3" id="KW-1185">Reference proteome</keyword>
<dbReference type="AlphaFoldDB" id="A0A9Q1FHU4"/>
<organism evidence="2 3">
    <name type="scientific">Synaphobranchus kaupii</name>
    <name type="common">Kaup's arrowtooth eel</name>
    <dbReference type="NCBI Taxonomy" id="118154"/>
    <lineage>
        <taxon>Eukaryota</taxon>
        <taxon>Metazoa</taxon>
        <taxon>Chordata</taxon>
        <taxon>Craniata</taxon>
        <taxon>Vertebrata</taxon>
        <taxon>Euteleostomi</taxon>
        <taxon>Actinopterygii</taxon>
        <taxon>Neopterygii</taxon>
        <taxon>Teleostei</taxon>
        <taxon>Anguilliformes</taxon>
        <taxon>Synaphobranchidae</taxon>
        <taxon>Synaphobranchus</taxon>
    </lineage>
</organism>
<evidence type="ECO:0000313" key="3">
    <source>
        <dbReference type="Proteomes" id="UP001152622"/>
    </source>
</evidence>
<evidence type="ECO:0000313" key="2">
    <source>
        <dbReference type="EMBL" id="KAJ8358977.1"/>
    </source>
</evidence>
<evidence type="ECO:0000259" key="1">
    <source>
        <dbReference type="Pfam" id="PF23058"/>
    </source>
</evidence>
<dbReference type="InterPro" id="IPR057811">
    <property type="entry name" value="RBD_ZCCHC3_2nd"/>
</dbReference>
<protein>
    <recommendedName>
        <fullName evidence="1">Zinc finger CCHC domain-containing protein</fullName>
    </recommendedName>
</protein>
<comment type="caution">
    <text evidence="2">The sequence shown here is derived from an EMBL/GenBank/DDBJ whole genome shotgun (WGS) entry which is preliminary data.</text>
</comment>
<dbReference type="Pfam" id="PF23058">
    <property type="entry name" value="RBD_ZCCHC3_2nd"/>
    <property type="match status" value="1"/>
</dbReference>
<proteinExistence type="predicted"/>
<dbReference type="Proteomes" id="UP001152622">
    <property type="component" value="Chromosome 5"/>
</dbReference>
<reference evidence="2" key="1">
    <citation type="journal article" date="2023" name="Science">
        <title>Genome structures resolve the early diversification of teleost fishes.</title>
        <authorList>
            <person name="Parey E."/>
            <person name="Louis A."/>
            <person name="Montfort J."/>
            <person name="Bouchez O."/>
            <person name="Roques C."/>
            <person name="Iampietro C."/>
            <person name="Lluch J."/>
            <person name="Castinel A."/>
            <person name="Donnadieu C."/>
            <person name="Desvignes T."/>
            <person name="Floi Bucao C."/>
            <person name="Jouanno E."/>
            <person name="Wen M."/>
            <person name="Mejri S."/>
            <person name="Dirks R."/>
            <person name="Jansen H."/>
            <person name="Henkel C."/>
            <person name="Chen W.J."/>
            <person name="Zahm M."/>
            <person name="Cabau C."/>
            <person name="Klopp C."/>
            <person name="Thompson A.W."/>
            <person name="Robinson-Rechavi M."/>
            <person name="Braasch I."/>
            <person name="Lecointre G."/>
            <person name="Bobe J."/>
            <person name="Postlethwait J.H."/>
            <person name="Berthelot C."/>
            <person name="Roest Crollius H."/>
            <person name="Guiguen Y."/>
        </authorList>
    </citation>
    <scope>NUCLEOTIDE SEQUENCE</scope>
    <source>
        <strain evidence="2">WJC10195</strain>
    </source>
</reference>
<dbReference type="PANTHER" id="PTHR46486">
    <property type="entry name" value="CCHC-TYPE DOMAIN-CONTAINING PROTEIN"/>
    <property type="match status" value="1"/>
</dbReference>
<dbReference type="EMBL" id="JAINUF010000005">
    <property type="protein sequence ID" value="KAJ8358977.1"/>
    <property type="molecule type" value="Genomic_DNA"/>
</dbReference>
<sequence length="852" mass="93693">MKERTRGWVQAYCRGKRKRERRHFERLQGELANVYAAWNAGDGFDKEGWAKAKEEMRLYFEGRARQYYFQCQGERQEKDERCSAYFFQTAQAARSKRVMGGLQGTDGKVCKETAEMVSIATEFYSELFAEREVDRRVGERFLGLIEERVPEGVGAALELPVSLEELHKALVDQTCGVEGRTAVFNLQLVRDVLEWVDDRGLPLIVYRRTASSSAPEPAGQVPRGGWHLATTRGHMRTWVSLQQVLRPLTIHMYNPFVKEADILCFLARYCVDIKEGMKLRNQYGVWNGKRRYNVRFRQDPQGVVLAGTASTPAAASVPEAALEEAAVPVGDGKIQGAEASAVVAGVSGADRDPGAVSSVPGPVGVSDPVVLLGSPSVPEPGLVQGSDPVAALAAAPVLPLDVCSTSAVDPAPVPDRGQDFGMARIFGPLSFSPVGPGTSVVQSDPVTPVVGSGGEGTPVLCSPGAGVGALSPSAEGAALLTSADLATPTRWEDSPPPEGGQVADWARVPVKKRVLSGDKEELCSAAKSAPVVEWWEAAKARFKVFCQRYSTCARRRERAEVRKWLDSLSYLHAQFNSGVVVDWAKYEGVKERVRRLLEGRVKTLAFQARIRELEEGEKPSAYFFQAVKAHVLSPAYQAVVSFLRQCPSPLARDDLQHRVLYARLAFRQIVAPSGALLGIDWGKISGGNAPGMVRDIQWRCALGRLPVREVMYRRGCAASALCPRGCGESETVPHALWDCQFARGYWALVLSLLRRAGPSFALTMEGALYQKRLGVLGTVSSGVLWDVLGYSKWVLWEDRIEVVGRRERILTPSQLYYRFRGRVAERVKVDGAVRGHDWVQNRWGGLARVFSF</sequence>
<accession>A0A9Q1FHU4</accession>
<dbReference type="OrthoDB" id="1622315at2759"/>
<name>A0A9Q1FHU4_SYNKA</name>
<dbReference type="PANTHER" id="PTHR46486:SF1">
    <property type="entry name" value="CCHC-TYPE DOMAIN-CONTAINING PROTEIN"/>
    <property type="match status" value="1"/>
</dbReference>
<feature type="domain" description="Zinc finger CCHC" evidence="1">
    <location>
        <begin position="250"/>
        <end position="303"/>
    </location>
</feature>
<gene>
    <name evidence="2" type="ORF">SKAU_G00155020</name>
</gene>